<keyword evidence="2" id="KW-0503">Monooxygenase</keyword>
<proteinExistence type="predicted"/>
<comment type="caution">
    <text evidence="2">The sequence shown here is derived from an EMBL/GenBank/DDBJ whole genome shotgun (WGS) entry which is preliminary data.</text>
</comment>
<name>A0ABN1GCQ7_9ACTN</name>
<dbReference type="GO" id="GO:0004497">
    <property type="term" value="F:monooxygenase activity"/>
    <property type="evidence" value="ECO:0007669"/>
    <property type="project" value="UniProtKB-KW"/>
</dbReference>
<dbReference type="Proteomes" id="UP001500957">
    <property type="component" value="Unassembled WGS sequence"/>
</dbReference>
<evidence type="ECO:0000313" key="3">
    <source>
        <dbReference type="Proteomes" id="UP001500957"/>
    </source>
</evidence>
<dbReference type="Gene3D" id="3.50.50.60">
    <property type="entry name" value="FAD/NAD(P)-binding domain"/>
    <property type="match status" value="1"/>
</dbReference>
<protein>
    <submittedName>
        <fullName evidence="2">FAD-dependent monooxygenase</fullName>
    </submittedName>
</protein>
<sequence>MNGSALVLGGSIAGLLAAAALSPHVETVTLVEREDLLDPNRRGVPQGTQVHALLGAGQRAMAALLPGIVDDLVTAGGRLVDSPHEVAIYGAQGWAGRVPSEAHVVFMRRPVLETVVRRRVLALPNVRVVTGVVSGLTGGSDRITGATLQGGETLTADLVVDATGRNSKATDWLADFGFPAPATKELRSYVGYATATVRLPDGVFPPGVVGILSHPHPGALRGSAVVPCDNGLYQVAALGMMKADPPKDREGFQAHLEAAPSRLVAEVAAKAEFVEEPTVYKVRGSLRRMWEELPAHPPGFLAIGDAVMSFNPLYGQGMSVAASEARILHDILRENDARAGVADHGLAARAQAAFTPVVDTVFGMVVSTDAHYPGAELEGVTAPDPEAVRFGRALSQLATEDPEVALALKTAGHFFDTAPLRSPGIAEKVAAWLADGRTPAAQDPTVIPPALIETTR</sequence>
<dbReference type="PANTHER" id="PTHR43422:SF3">
    <property type="entry name" value="THIAMINE THIAZOLE SYNTHASE"/>
    <property type="match status" value="1"/>
</dbReference>
<gene>
    <name evidence="2" type="ORF">GCM10009547_08400</name>
</gene>
<reference evidence="2 3" key="1">
    <citation type="journal article" date="2019" name="Int. J. Syst. Evol. Microbiol.">
        <title>The Global Catalogue of Microorganisms (GCM) 10K type strain sequencing project: providing services to taxonomists for standard genome sequencing and annotation.</title>
        <authorList>
            <consortium name="The Broad Institute Genomics Platform"/>
            <consortium name="The Broad Institute Genome Sequencing Center for Infectious Disease"/>
            <person name="Wu L."/>
            <person name="Ma J."/>
        </authorList>
    </citation>
    <scope>NUCLEOTIDE SEQUENCE [LARGE SCALE GENOMIC DNA]</scope>
    <source>
        <strain evidence="2 3">JCM 10671</strain>
    </source>
</reference>
<dbReference type="PANTHER" id="PTHR43422">
    <property type="entry name" value="THIAMINE THIAZOLE SYNTHASE"/>
    <property type="match status" value="1"/>
</dbReference>
<dbReference type="EMBL" id="BAAAHE010000007">
    <property type="protein sequence ID" value="GAA0608757.1"/>
    <property type="molecule type" value="Genomic_DNA"/>
</dbReference>
<feature type="domain" description="FAD-binding" evidence="1">
    <location>
        <begin position="140"/>
        <end position="333"/>
    </location>
</feature>
<dbReference type="Pfam" id="PF01494">
    <property type="entry name" value="FAD_binding_3"/>
    <property type="match status" value="1"/>
</dbReference>
<evidence type="ECO:0000259" key="1">
    <source>
        <dbReference type="Pfam" id="PF01494"/>
    </source>
</evidence>
<keyword evidence="2" id="KW-0560">Oxidoreductase</keyword>
<accession>A0ABN1GCQ7</accession>
<dbReference type="InterPro" id="IPR002938">
    <property type="entry name" value="FAD-bd"/>
</dbReference>
<evidence type="ECO:0000313" key="2">
    <source>
        <dbReference type="EMBL" id="GAA0608757.1"/>
    </source>
</evidence>
<dbReference type="SUPFAM" id="SSF51905">
    <property type="entry name" value="FAD/NAD(P)-binding domain"/>
    <property type="match status" value="1"/>
</dbReference>
<dbReference type="RefSeq" id="WP_344601930.1">
    <property type="nucleotide sequence ID" value="NZ_BAAAHE010000007.1"/>
</dbReference>
<organism evidence="2 3">
    <name type="scientific">Sporichthya brevicatena</name>
    <dbReference type="NCBI Taxonomy" id="171442"/>
    <lineage>
        <taxon>Bacteria</taxon>
        <taxon>Bacillati</taxon>
        <taxon>Actinomycetota</taxon>
        <taxon>Actinomycetes</taxon>
        <taxon>Sporichthyales</taxon>
        <taxon>Sporichthyaceae</taxon>
        <taxon>Sporichthya</taxon>
    </lineage>
</organism>
<keyword evidence="3" id="KW-1185">Reference proteome</keyword>
<dbReference type="InterPro" id="IPR036188">
    <property type="entry name" value="FAD/NAD-bd_sf"/>
</dbReference>